<feature type="transmembrane region" description="Helical" evidence="1">
    <location>
        <begin position="12"/>
        <end position="29"/>
    </location>
</feature>
<gene>
    <name evidence="2" type="ORF">RDB_LOCUS26301</name>
</gene>
<dbReference type="EMBL" id="CAJMXA010000497">
    <property type="protein sequence ID" value="CAE6433001.1"/>
    <property type="molecule type" value="Genomic_DNA"/>
</dbReference>
<keyword evidence="1" id="KW-0812">Transmembrane</keyword>
<feature type="transmembrane region" description="Helical" evidence="1">
    <location>
        <begin position="136"/>
        <end position="158"/>
    </location>
</feature>
<dbReference type="Proteomes" id="UP000663853">
    <property type="component" value="Unassembled WGS sequence"/>
</dbReference>
<dbReference type="AlphaFoldDB" id="A0A8H2XU19"/>
<evidence type="ECO:0000313" key="3">
    <source>
        <dbReference type="Proteomes" id="UP000663853"/>
    </source>
</evidence>
<proteinExistence type="predicted"/>
<keyword evidence="1" id="KW-1133">Transmembrane helix</keyword>
<organism evidence="2 3">
    <name type="scientific">Rhizoctonia solani</name>
    <dbReference type="NCBI Taxonomy" id="456999"/>
    <lineage>
        <taxon>Eukaryota</taxon>
        <taxon>Fungi</taxon>
        <taxon>Dikarya</taxon>
        <taxon>Basidiomycota</taxon>
        <taxon>Agaricomycotina</taxon>
        <taxon>Agaricomycetes</taxon>
        <taxon>Cantharellales</taxon>
        <taxon>Ceratobasidiaceae</taxon>
        <taxon>Rhizoctonia</taxon>
    </lineage>
</organism>
<protein>
    <submittedName>
        <fullName evidence="2">Uncharacterized protein</fullName>
    </submittedName>
</protein>
<comment type="caution">
    <text evidence="2">The sequence shown here is derived from an EMBL/GenBank/DDBJ whole genome shotgun (WGS) entry which is preliminary data.</text>
</comment>
<evidence type="ECO:0000313" key="2">
    <source>
        <dbReference type="EMBL" id="CAE6433001.1"/>
    </source>
</evidence>
<feature type="transmembrane region" description="Helical" evidence="1">
    <location>
        <begin position="170"/>
        <end position="190"/>
    </location>
</feature>
<feature type="transmembrane region" description="Helical" evidence="1">
    <location>
        <begin position="221"/>
        <end position="242"/>
    </location>
</feature>
<accession>A0A8H2XU19</accession>
<sequence>MGNWKDGIFLKIANVLAYFVLLGSNVYIYTKSDGDYRSGKETYFTPAPYAFGIWPVIHLLWLGLLVYQFTENGTKTIVEVGWKFPAVAISSAVYIYVWAKGNYTLAFMFIYTASDWAVKLRKALNEHPSKGFHDGLWVRFLVSLFSGWVSILFVVVLFEAFGVASSEPAGTATKGFVILGMISLVCTAPADAFQEPGALGGSIAIAWGLFTIFEHQRSDAIVHWSALLFATVSLLSVLVNVARFGKRRGMLDDEERPLIAGN</sequence>
<feature type="transmembrane region" description="Helical" evidence="1">
    <location>
        <begin position="49"/>
        <end position="68"/>
    </location>
</feature>
<evidence type="ECO:0000256" key="1">
    <source>
        <dbReference type="SAM" id="Phobius"/>
    </source>
</evidence>
<name>A0A8H2XU19_9AGAM</name>
<feature type="transmembrane region" description="Helical" evidence="1">
    <location>
        <begin position="80"/>
        <end position="99"/>
    </location>
</feature>
<reference evidence="2" key="1">
    <citation type="submission" date="2021-01" db="EMBL/GenBank/DDBJ databases">
        <authorList>
            <person name="Kaushik A."/>
        </authorList>
    </citation>
    <scope>NUCLEOTIDE SEQUENCE</scope>
    <source>
        <strain evidence="2">AG6-10EEA</strain>
    </source>
</reference>
<keyword evidence="1" id="KW-0472">Membrane</keyword>